<feature type="compositionally biased region" description="Basic and acidic residues" evidence="5">
    <location>
        <begin position="1"/>
        <end position="10"/>
    </location>
</feature>
<evidence type="ECO:0000256" key="2">
    <source>
        <dbReference type="ARBA" id="ARBA00022692"/>
    </source>
</evidence>
<feature type="transmembrane region" description="Helical" evidence="6">
    <location>
        <begin position="75"/>
        <end position="98"/>
    </location>
</feature>
<keyword evidence="2 6" id="KW-0812">Transmembrane</keyword>
<comment type="subcellular location">
    <subcellularLocation>
        <location evidence="1">Membrane</location>
        <topology evidence="1">Multi-pass membrane protein</topology>
    </subcellularLocation>
</comment>
<protein>
    <submittedName>
        <fullName evidence="7">Sarcospan (Kras oncogene-associated gene)</fullName>
    </submittedName>
</protein>
<dbReference type="Pfam" id="PF04103">
    <property type="entry name" value="CD20"/>
    <property type="match status" value="1"/>
</dbReference>
<dbReference type="PANTHER" id="PTHR15260">
    <property type="entry name" value="SARCOSPAN"/>
    <property type="match status" value="1"/>
</dbReference>
<dbReference type="PANTHER" id="PTHR15260:SF1">
    <property type="entry name" value="SARCOSPAN"/>
    <property type="match status" value="1"/>
</dbReference>
<feature type="transmembrane region" description="Helical" evidence="6">
    <location>
        <begin position="216"/>
        <end position="238"/>
    </location>
</feature>
<reference evidence="7" key="1">
    <citation type="submission" date="2025-08" db="UniProtKB">
        <authorList>
            <consortium name="Ensembl"/>
        </authorList>
    </citation>
    <scope>IDENTIFICATION</scope>
</reference>
<feature type="compositionally biased region" description="Basic and acidic residues" evidence="5">
    <location>
        <begin position="24"/>
        <end position="64"/>
    </location>
</feature>
<dbReference type="Proteomes" id="UP000264840">
    <property type="component" value="Unplaced"/>
</dbReference>
<name>A0A3Q2VTB7_HAPBU</name>
<dbReference type="GeneTree" id="ENSGT00390000007747"/>
<dbReference type="GeneID" id="102314532"/>
<evidence type="ECO:0000256" key="1">
    <source>
        <dbReference type="ARBA" id="ARBA00004141"/>
    </source>
</evidence>
<evidence type="ECO:0000313" key="7">
    <source>
        <dbReference type="Ensembl" id="ENSHBUP00000011643.1"/>
    </source>
</evidence>
<keyword evidence="4 6" id="KW-0472">Membrane</keyword>
<evidence type="ECO:0000256" key="5">
    <source>
        <dbReference type="SAM" id="MobiDB-lite"/>
    </source>
</evidence>
<keyword evidence="8" id="KW-1185">Reference proteome</keyword>
<dbReference type="AlphaFoldDB" id="A0A3Q2VTB7"/>
<evidence type="ECO:0000313" key="8">
    <source>
        <dbReference type="Proteomes" id="UP000264840"/>
    </source>
</evidence>
<dbReference type="CTD" id="8082"/>
<dbReference type="GO" id="GO:0016010">
    <property type="term" value="C:dystrophin-associated glycoprotein complex"/>
    <property type="evidence" value="ECO:0007669"/>
    <property type="project" value="InterPro"/>
</dbReference>
<dbReference type="STRING" id="8153.ENSHBUP00000011643"/>
<feature type="transmembrane region" description="Helical" evidence="6">
    <location>
        <begin position="110"/>
        <end position="132"/>
    </location>
</feature>
<keyword evidence="3 6" id="KW-1133">Transmembrane helix</keyword>
<dbReference type="InterPro" id="IPR007237">
    <property type="entry name" value="CD20-like"/>
</dbReference>
<accession>A0A3Q2VTB7</accession>
<evidence type="ECO:0000256" key="6">
    <source>
        <dbReference type="SAM" id="Phobius"/>
    </source>
</evidence>
<dbReference type="GO" id="GO:0042383">
    <property type="term" value="C:sarcolemma"/>
    <property type="evidence" value="ECO:0007669"/>
    <property type="project" value="TreeGrafter"/>
</dbReference>
<dbReference type="InterPro" id="IPR030429">
    <property type="entry name" value="Sarcospan"/>
</dbReference>
<dbReference type="OMA" id="RMCSLTT"/>
<sequence>MVREGREGKGGRPQAGSYTPKSKSRVETQEKKVKAEREMRQAQKDSSDKKEGKKKREESPTPEDGHKCRVCRFPLLIALLQLLLGVAVTAVAFLMLAISPSLLARETPHWAGIILCLVSILGFVLYCITYVPDERTSKQFIVKLLYFVLCMIGLVISVLVMAFAAHHYEQTSSFICEQDVEACVCILDEEDLLARTFTYEGVSDCEVITGTLTLYFLIQIFLNLAQALICAVGAFIMWKHRYQVFFAGLQIGSPSTQQWQKV</sequence>
<evidence type="ECO:0000256" key="4">
    <source>
        <dbReference type="ARBA" id="ARBA00023136"/>
    </source>
</evidence>
<proteinExistence type="predicted"/>
<evidence type="ECO:0000256" key="3">
    <source>
        <dbReference type="ARBA" id="ARBA00022989"/>
    </source>
</evidence>
<dbReference type="Ensembl" id="ENSHBUT00000032203.1">
    <property type="protein sequence ID" value="ENSHBUP00000011643.1"/>
    <property type="gene ID" value="ENSHBUG00000000390.1"/>
</dbReference>
<dbReference type="RefSeq" id="XP_005943760.1">
    <property type="nucleotide sequence ID" value="XM_005943698.2"/>
</dbReference>
<organism evidence="7 8">
    <name type="scientific">Haplochromis burtoni</name>
    <name type="common">Burton's mouthbrooder</name>
    <name type="synonym">Chromis burtoni</name>
    <dbReference type="NCBI Taxonomy" id="8153"/>
    <lineage>
        <taxon>Eukaryota</taxon>
        <taxon>Metazoa</taxon>
        <taxon>Chordata</taxon>
        <taxon>Craniata</taxon>
        <taxon>Vertebrata</taxon>
        <taxon>Euteleostomi</taxon>
        <taxon>Actinopterygii</taxon>
        <taxon>Neopterygii</taxon>
        <taxon>Teleostei</taxon>
        <taxon>Neoteleostei</taxon>
        <taxon>Acanthomorphata</taxon>
        <taxon>Ovalentaria</taxon>
        <taxon>Cichlomorphae</taxon>
        <taxon>Cichliformes</taxon>
        <taxon>Cichlidae</taxon>
        <taxon>African cichlids</taxon>
        <taxon>Pseudocrenilabrinae</taxon>
        <taxon>Haplochromini</taxon>
        <taxon>Haplochromis</taxon>
    </lineage>
</organism>
<dbReference type="OrthoDB" id="10027693at2759"/>
<feature type="transmembrane region" description="Helical" evidence="6">
    <location>
        <begin position="144"/>
        <end position="165"/>
    </location>
</feature>
<feature type="region of interest" description="Disordered" evidence="5">
    <location>
        <begin position="1"/>
        <end position="64"/>
    </location>
</feature>
<reference evidence="7" key="2">
    <citation type="submission" date="2025-09" db="UniProtKB">
        <authorList>
            <consortium name="Ensembl"/>
        </authorList>
    </citation>
    <scope>IDENTIFICATION</scope>
</reference>